<dbReference type="EMBL" id="SNZE01000002">
    <property type="protein sequence ID" value="TDR32723.1"/>
    <property type="molecule type" value="Genomic_DNA"/>
</dbReference>
<dbReference type="NCBIfam" id="NF001261">
    <property type="entry name" value="PRK00226.1-2"/>
    <property type="match status" value="1"/>
</dbReference>
<keyword evidence="12" id="KW-0648">Protein biosynthesis</keyword>
<comment type="caution">
    <text evidence="12">The sequence shown here is derived from an EMBL/GenBank/DDBJ whole genome shotgun (WGS) entry which is preliminary data.</text>
</comment>
<dbReference type="SUPFAM" id="SSF54534">
    <property type="entry name" value="FKBP-like"/>
    <property type="match status" value="1"/>
</dbReference>
<feature type="domain" description="Transcription elongation factor GreA/GreB N-terminal" evidence="11">
    <location>
        <begin position="4"/>
        <end position="74"/>
    </location>
</feature>
<dbReference type="OrthoDB" id="9808774at2"/>
<keyword evidence="5 8" id="KW-0804">Transcription</keyword>
<dbReference type="Pfam" id="PF03449">
    <property type="entry name" value="GreA_GreB_N"/>
    <property type="match status" value="1"/>
</dbReference>
<dbReference type="NCBIfam" id="NF001263">
    <property type="entry name" value="PRK00226.1-4"/>
    <property type="match status" value="1"/>
</dbReference>
<evidence type="ECO:0000256" key="3">
    <source>
        <dbReference type="ARBA" id="ARBA00023015"/>
    </source>
</evidence>
<evidence type="ECO:0000256" key="4">
    <source>
        <dbReference type="ARBA" id="ARBA00023125"/>
    </source>
</evidence>
<organism evidence="12 13">
    <name type="scientific">Hydromonas duriensis</name>
    <dbReference type="NCBI Taxonomy" id="1527608"/>
    <lineage>
        <taxon>Bacteria</taxon>
        <taxon>Pseudomonadati</taxon>
        <taxon>Pseudomonadota</taxon>
        <taxon>Betaproteobacteria</taxon>
        <taxon>Burkholderiales</taxon>
        <taxon>Burkholderiaceae</taxon>
        <taxon>Hydromonas</taxon>
    </lineage>
</organism>
<dbReference type="InterPro" id="IPR018151">
    <property type="entry name" value="TF_GreA/GreB_CS"/>
</dbReference>
<dbReference type="InterPro" id="IPR001437">
    <property type="entry name" value="Tscrpt_elong_fac_GreA/B_C"/>
</dbReference>
<dbReference type="FunFam" id="1.10.287.180:FF:000001">
    <property type="entry name" value="Transcription elongation factor GreA"/>
    <property type="match status" value="1"/>
</dbReference>
<dbReference type="SUPFAM" id="SSF46557">
    <property type="entry name" value="GreA transcript cleavage protein, N-terminal domain"/>
    <property type="match status" value="1"/>
</dbReference>
<dbReference type="GO" id="GO:0070063">
    <property type="term" value="F:RNA polymerase binding"/>
    <property type="evidence" value="ECO:0007669"/>
    <property type="project" value="InterPro"/>
</dbReference>
<evidence type="ECO:0000313" key="12">
    <source>
        <dbReference type="EMBL" id="TDR32723.1"/>
    </source>
</evidence>
<dbReference type="InterPro" id="IPR028624">
    <property type="entry name" value="Tscrpt_elong_fac_GreA/B"/>
</dbReference>
<dbReference type="Proteomes" id="UP000294480">
    <property type="component" value="Unassembled WGS sequence"/>
</dbReference>
<dbReference type="InterPro" id="IPR006359">
    <property type="entry name" value="Tscrpt_elong_fac_GreA"/>
</dbReference>
<dbReference type="NCBIfam" id="TIGR01462">
    <property type="entry name" value="greA"/>
    <property type="match status" value="1"/>
</dbReference>
<keyword evidence="13" id="KW-1185">Reference proteome</keyword>
<comment type="function">
    <text evidence="6 8 9">Necessary for efficient RNA polymerase transcription elongation past template-encoded arresting sites. The arresting sites in DNA have the property of trapping a certain fraction of elongating RNA polymerases that pass through, resulting in locked ternary complexes. Cleavage of the nascent transcript by cleavage factors such as GreA or GreB allows the resumption of elongation from the new 3'terminus. GreA releases sequences of 2 to 3 nucleotides.</text>
</comment>
<evidence type="ECO:0000256" key="6">
    <source>
        <dbReference type="ARBA" id="ARBA00024916"/>
    </source>
</evidence>
<dbReference type="HAMAP" id="MF_00105">
    <property type="entry name" value="GreA_GreB"/>
    <property type="match status" value="1"/>
</dbReference>
<evidence type="ECO:0000256" key="7">
    <source>
        <dbReference type="ARBA" id="ARBA00030776"/>
    </source>
</evidence>
<dbReference type="Pfam" id="PF01272">
    <property type="entry name" value="GreA_GreB"/>
    <property type="match status" value="1"/>
</dbReference>
<keyword evidence="12" id="KW-0251">Elongation factor</keyword>
<reference evidence="12 13" key="1">
    <citation type="submission" date="2019-03" db="EMBL/GenBank/DDBJ databases">
        <title>Genomic Encyclopedia of Type Strains, Phase IV (KMG-IV): sequencing the most valuable type-strain genomes for metagenomic binning, comparative biology and taxonomic classification.</title>
        <authorList>
            <person name="Goeker M."/>
        </authorList>
    </citation>
    <scope>NUCLEOTIDE SEQUENCE [LARGE SCALE GENOMIC DNA]</scope>
    <source>
        <strain evidence="12 13">DSM 102852</strain>
    </source>
</reference>
<keyword evidence="4 8" id="KW-0238">DNA-binding</keyword>
<keyword evidence="3 8" id="KW-0805">Transcription regulation</keyword>
<evidence type="ECO:0000256" key="2">
    <source>
        <dbReference type="ARBA" id="ARBA00013729"/>
    </source>
</evidence>
<dbReference type="AlphaFoldDB" id="A0A4R6YAU2"/>
<name>A0A4R6YAU2_9BURK</name>
<evidence type="ECO:0000259" key="11">
    <source>
        <dbReference type="Pfam" id="PF03449"/>
    </source>
</evidence>
<evidence type="ECO:0000259" key="10">
    <source>
        <dbReference type="Pfam" id="PF01272"/>
    </source>
</evidence>
<comment type="similarity">
    <text evidence="1 8 9">Belongs to the GreA/GreB family.</text>
</comment>
<sequence length="158" mass="17351">MAAIPITKLGAQMLKDELHDLKSVQRPWVINAIAEARAQGDLSENADYDAAKEKQAFVEGRILELESKLSNCQIIDPSELDAEGRVVFGATVVLEDLDNSAEVRYQIVGDDEADIKLSKISISSPIARALIGKYAGDEVEFQAPSGKREYEIIDVLYV</sequence>
<evidence type="ECO:0000256" key="8">
    <source>
        <dbReference type="HAMAP-Rule" id="MF_00105"/>
    </source>
</evidence>
<gene>
    <name evidence="8" type="primary">greA</name>
    <name evidence="12" type="ORF">DFR44_10219</name>
</gene>
<evidence type="ECO:0000313" key="13">
    <source>
        <dbReference type="Proteomes" id="UP000294480"/>
    </source>
</evidence>
<dbReference type="GO" id="GO:0003746">
    <property type="term" value="F:translation elongation factor activity"/>
    <property type="evidence" value="ECO:0007669"/>
    <property type="project" value="UniProtKB-KW"/>
</dbReference>
<dbReference type="PANTHER" id="PTHR30437:SF4">
    <property type="entry name" value="TRANSCRIPTION ELONGATION FACTOR GREA"/>
    <property type="match status" value="1"/>
</dbReference>
<feature type="domain" description="Transcription elongation factor GreA/GreB C-terminal" evidence="10">
    <location>
        <begin position="83"/>
        <end position="157"/>
    </location>
</feature>
<dbReference type="NCBIfam" id="NF001264">
    <property type="entry name" value="PRK00226.1-5"/>
    <property type="match status" value="1"/>
</dbReference>
<dbReference type="FunFam" id="3.10.50.30:FF:000001">
    <property type="entry name" value="Transcription elongation factor GreA"/>
    <property type="match status" value="1"/>
</dbReference>
<evidence type="ECO:0000256" key="5">
    <source>
        <dbReference type="ARBA" id="ARBA00023163"/>
    </source>
</evidence>
<dbReference type="InterPro" id="IPR022691">
    <property type="entry name" value="Tscrpt_elong_fac_GreA/B_N"/>
</dbReference>
<dbReference type="PROSITE" id="PS00830">
    <property type="entry name" value="GREAB_2"/>
    <property type="match status" value="1"/>
</dbReference>
<dbReference type="Gene3D" id="1.10.287.180">
    <property type="entry name" value="Transcription elongation factor, GreA/GreB, N-terminal domain"/>
    <property type="match status" value="1"/>
</dbReference>
<proteinExistence type="inferred from homology"/>
<dbReference type="GO" id="GO:0032784">
    <property type="term" value="P:regulation of DNA-templated transcription elongation"/>
    <property type="evidence" value="ECO:0007669"/>
    <property type="project" value="UniProtKB-UniRule"/>
</dbReference>
<dbReference type="InterPro" id="IPR036805">
    <property type="entry name" value="Tscrpt_elong_fac_GreA/B_N_sf"/>
</dbReference>
<dbReference type="PIRSF" id="PIRSF006092">
    <property type="entry name" value="GreA_GreB"/>
    <property type="match status" value="1"/>
</dbReference>
<dbReference type="InterPro" id="IPR036953">
    <property type="entry name" value="GreA/GreB_C_sf"/>
</dbReference>
<dbReference type="Gene3D" id="3.10.50.30">
    <property type="entry name" value="Transcription elongation factor, GreA/GreB, C-terminal domain"/>
    <property type="match status" value="1"/>
</dbReference>
<dbReference type="GO" id="GO:0003677">
    <property type="term" value="F:DNA binding"/>
    <property type="evidence" value="ECO:0007669"/>
    <property type="project" value="UniProtKB-UniRule"/>
</dbReference>
<dbReference type="GO" id="GO:0006354">
    <property type="term" value="P:DNA-templated transcription elongation"/>
    <property type="evidence" value="ECO:0007669"/>
    <property type="project" value="TreeGrafter"/>
</dbReference>
<accession>A0A4R6YAU2</accession>
<dbReference type="RefSeq" id="WP_133618908.1">
    <property type="nucleotide sequence ID" value="NZ_SNZE01000002.1"/>
</dbReference>
<evidence type="ECO:0000256" key="9">
    <source>
        <dbReference type="RuleBase" id="RU000556"/>
    </source>
</evidence>
<dbReference type="PROSITE" id="PS00829">
    <property type="entry name" value="GREAB_1"/>
    <property type="match status" value="1"/>
</dbReference>
<evidence type="ECO:0000256" key="1">
    <source>
        <dbReference type="ARBA" id="ARBA00008213"/>
    </source>
</evidence>
<dbReference type="InterPro" id="IPR023459">
    <property type="entry name" value="Tscrpt_elong_fac_GreA/B_fam"/>
</dbReference>
<protein>
    <recommendedName>
        <fullName evidence="2 8">Transcription elongation factor GreA</fullName>
    </recommendedName>
    <alternativeName>
        <fullName evidence="7 8">Transcript cleavage factor GreA</fullName>
    </alternativeName>
</protein>
<dbReference type="PANTHER" id="PTHR30437">
    <property type="entry name" value="TRANSCRIPTION ELONGATION FACTOR GREA"/>
    <property type="match status" value="1"/>
</dbReference>